<dbReference type="RefSeq" id="WP_137642244.1">
    <property type="nucleotide sequence ID" value="NZ_BJEA01000007.1"/>
</dbReference>
<dbReference type="InterPro" id="IPR038417">
    <property type="entry name" value="Alpga-gal_N_sf"/>
</dbReference>
<dbReference type="InterPro" id="IPR002252">
    <property type="entry name" value="Glyco_hydro_36"/>
</dbReference>
<dbReference type="InterPro" id="IPR013780">
    <property type="entry name" value="Glyco_hydro_b"/>
</dbReference>
<feature type="domain" description="Glycosyl hydrolase family 36 C-terminal" evidence="7">
    <location>
        <begin position="651"/>
        <end position="727"/>
    </location>
</feature>
<reference evidence="9 10" key="1">
    <citation type="submission" date="2024-09" db="EMBL/GenBank/DDBJ databases">
        <authorList>
            <person name="Sun Q."/>
            <person name="Mori K."/>
        </authorList>
    </citation>
    <scope>NUCLEOTIDE SEQUENCE [LARGE SCALE GENOMIC DNA]</scope>
    <source>
        <strain evidence="9 10">TBRC 4576</strain>
    </source>
</reference>
<accession>A0ABV5WS54</accession>
<dbReference type="Pfam" id="PF16875">
    <property type="entry name" value="Glyco_hydro_36N"/>
    <property type="match status" value="1"/>
</dbReference>
<dbReference type="EMBL" id="JBHLZY010000005">
    <property type="protein sequence ID" value="MFB9768732.1"/>
    <property type="molecule type" value="Genomic_DNA"/>
</dbReference>
<comment type="caution">
    <text evidence="9">The sequence shown here is derived from an EMBL/GenBank/DDBJ whole genome shotgun (WGS) entry which is preliminary data.</text>
</comment>
<evidence type="ECO:0000256" key="2">
    <source>
        <dbReference type="ARBA" id="ARBA00006202"/>
    </source>
</evidence>
<evidence type="ECO:0000256" key="4">
    <source>
        <dbReference type="ARBA" id="ARBA00022801"/>
    </source>
</evidence>
<dbReference type="PANTHER" id="PTHR43053:SF3">
    <property type="entry name" value="ALPHA-GALACTOSIDASE C-RELATED"/>
    <property type="match status" value="1"/>
</dbReference>
<dbReference type="InterPro" id="IPR013785">
    <property type="entry name" value="Aldolase_TIM"/>
</dbReference>
<dbReference type="Pfam" id="PF16874">
    <property type="entry name" value="Glyco_hydro_36C"/>
    <property type="match status" value="1"/>
</dbReference>
<organism evidence="9 10">
    <name type="scientific">Lactiplantibacillus modestisalitolerans</name>
    <dbReference type="NCBI Taxonomy" id="1457219"/>
    <lineage>
        <taxon>Bacteria</taxon>
        <taxon>Bacillati</taxon>
        <taxon>Bacillota</taxon>
        <taxon>Bacilli</taxon>
        <taxon>Lactobacillales</taxon>
        <taxon>Lactobacillaceae</taxon>
        <taxon>Lactiplantibacillus</taxon>
    </lineage>
</organism>
<evidence type="ECO:0000313" key="10">
    <source>
        <dbReference type="Proteomes" id="UP001589691"/>
    </source>
</evidence>
<dbReference type="InterPro" id="IPR000111">
    <property type="entry name" value="Glyco_hydro_27/36_CS"/>
</dbReference>
<dbReference type="InterPro" id="IPR031704">
    <property type="entry name" value="Glyco_hydro_36_N"/>
</dbReference>
<dbReference type="EC" id="3.2.1.22" evidence="3 6"/>
<gene>
    <name evidence="9" type="ORF">ACFFLI_02445</name>
</gene>
<dbReference type="Gene3D" id="2.60.40.1180">
    <property type="entry name" value="Golgi alpha-mannosidase II"/>
    <property type="match status" value="1"/>
</dbReference>
<dbReference type="PANTHER" id="PTHR43053">
    <property type="entry name" value="GLYCOSIDASE FAMILY 31"/>
    <property type="match status" value="1"/>
</dbReference>
<dbReference type="Pfam" id="PF02065">
    <property type="entry name" value="Melibiase"/>
    <property type="match status" value="1"/>
</dbReference>
<dbReference type="InterPro" id="IPR050985">
    <property type="entry name" value="Alpha-glycosidase_related"/>
</dbReference>
<dbReference type="InterPro" id="IPR031705">
    <property type="entry name" value="Glyco_hydro_36_C"/>
</dbReference>
<comment type="catalytic activity">
    <reaction evidence="1 6">
        <text>Hydrolysis of terminal, non-reducing alpha-D-galactose residues in alpha-D-galactosides, including galactose oligosaccharides, galactomannans and galactolipids.</text>
        <dbReference type="EC" id="3.2.1.22"/>
    </reaction>
</comment>
<proteinExistence type="inferred from homology"/>
<keyword evidence="4 6" id="KW-0378">Hydrolase</keyword>
<evidence type="ECO:0000256" key="1">
    <source>
        <dbReference type="ARBA" id="ARBA00001255"/>
    </source>
</evidence>
<evidence type="ECO:0000259" key="7">
    <source>
        <dbReference type="Pfam" id="PF16874"/>
    </source>
</evidence>
<evidence type="ECO:0000256" key="5">
    <source>
        <dbReference type="ARBA" id="ARBA00023295"/>
    </source>
</evidence>
<keyword evidence="10" id="KW-1185">Reference proteome</keyword>
<dbReference type="PIRSF" id="PIRSF005536">
    <property type="entry name" value="Agal"/>
    <property type="match status" value="1"/>
</dbReference>
<protein>
    <recommendedName>
        <fullName evidence="3 6">Alpha-galactosidase</fullName>
        <ecNumber evidence="3 6">3.2.1.22</ecNumber>
    </recommendedName>
</protein>
<dbReference type="Proteomes" id="UP001589691">
    <property type="component" value="Unassembled WGS sequence"/>
</dbReference>
<keyword evidence="5 6" id="KW-0326">Glycosidase</keyword>
<evidence type="ECO:0000256" key="3">
    <source>
        <dbReference type="ARBA" id="ARBA00012755"/>
    </source>
</evidence>
<comment type="similarity">
    <text evidence="2">Belongs to the glycosyl hydrolase 36 family.</text>
</comment>
<evidence type="ECO:0000259" key="8">
    <source>
        <dbReference type="Pfam" id="PF16875"/>
    </source>
</evidence>
<dbReference type="PROSITE" id="PS00512">
    <property type="entry name" value="ALPHA_GALACTOSIDASE"/>
    <property type="match status" value="1"/>
</dbReference>
<dbReference type="Gene3D" id="3.20.20.70">
    <property type="entry name" value="Aldolase class I"/>
    <property type="match status" value="1"/>
</dbReference>
<dbReference type="CDD" id="cd14791">
    <property type="entry name" value="GH36"/>
    <property type="match status" value="1"/>
</dbReference>
<evidence type="ECO:0000256" key="6">
    <source>
        <dbReference type="PIRNR" id="PIRNR005536"/>
    </source>
</evidence>
<name>A0ABV5WS54_9LACO</name>
<dbReference type="SUPFAM" id="SSF51445">
    <property type="entry name" value="(Trans)glycosidases"/>
    <property type="match status" value="1"/>
</dbReference>
<dbReference type="InterPro" id="IPR017853">
    <property type="entry name" value="GH"/>
</dbReference>
<feature type="domain" description="Glycosyl hydrolase family 36 N-terminal" evidence="8">
    <location>
        <begin position="32"/>
        <end position="288"/>
    </location>
</feature>
<dbReference type="Gene3D" id="2.70.98.60">
    <property type="entry name" value="alpha-galactosidase from lactobacil brevis"/>
    <property type="match status" value="1"/>
</dbReference>
<dbReference type="PRINTS" id="PR00743">
    <property type="entry name" value="GLHYDRLASE36"/>
</dbReference>
<evidence type="ECO:0000313" key="9">
    <source>
        <dbReference type="EMBL" id="MFB9768732.1"/>
    </source>
</evidence>
<sequence length="732" mass="83423">MTTNLIEFDEAQRTFHLHNDEISYVLGIEEGGFLAHLYYGKRIRQYHGQLKNPRRDRGFSDNLPGATERDYSLDFLLQEYSSAGDGDFRTPATIIRQADGTRSAFFTYDHHSIEWGKPRLAGLPAAYVEKDAEAQTLKVSLTDAPSKLELILKYTIYRDRNVVARSVELVNHGDQAVNIEKIASMQLDLPAEPKEVLSFPGAHANERHLEREPIGFGVKSFGSRRGTTSHQMNNFIAVCDPETTEFQGRVYGISLVYSGNHQELLEKDQFGAVRVLAGINDDQFDWELDPSDHFQTPEVLLTYSDAGLNGMSKTLHSLLRDRVARGKFKHQPRPILVNNWEATFWDFNEEKLRPIVDEAKNLGLEMFVLDDGWFGHRDRDDSSLGDWYIDQKKFPAGLDHFSQYVHDQGLQFGLWVEPEMISIDSDLYRNHPDYMLKVPGRQPSVSRQQYVLDLGRPEVRENVHQQLRAVLDKCQIEYIKWDMNRHITDVYSAALPAERQGEVLHRYVLGLYQLLEELTTEYPDILWEGCSGGGGRFDTGLLYYMPQSWVSDNTDAIARLQIQYGTSVAYPMSSMEAHVSVSPNQQTGRKTSFETRGHVAMSGVLGYELDLTQMTDAEKAAVKNQVAFYKQIRQTVQYGTFIRLVRTANRYAWLFVNEAQTDVVVFSFKILSEAQPEFKLLKLAGLDPDRVYQNVETGAVIGGDELVNTGFYEDLVAKDFSSHVYHFKAVGE</sequence>